<dbReference type="AlphaFoldDB" id="A0A7W7YCJ6"/>
<gene>
    <name evidence="1" type="ORF">HNQ65_003261</name>
</gene>
<sequence>MKTPTDDHELIRWIDGEMNEAERAQFEERLKQEPELDTEARKMRCLSDTLRAHMPAVMRVPHADYFNTQIGVRITQMALDDARARTTTSGWGTQLLQWFRQPWFAMAGAAALAVLCFMAMNPVGSGPSGSMILSSYTPNTHVQARTYHDQNADATVLMLDGLDAMPADRKISGVNIQRSEVEPELASTTMYDAKGAAVLMISRDALGNPLLSPEG</sequence>
<name>A0A7W7YCJ6_9BACT</name>
<keyword evidence="2" id="KW-1185">Reference proteome</keyword>
<dbReference type="Proteomes" id="UP000590740">
    <property type="component" value="Unassembled WGS sequence"/>
</dbReference>
<organism evidence="1 2">
    <name type="scientific">Prosthecobacter vanneervenii</name>
    <dbReference type="NCBI Taxonomy" id="48466"/>
    <lineage>
        <taxon>Bacteria</taxon>
        <taxon>Pseudomonadati</taxon>
        <taxon>Verrucomicrobiota</taxon>
        <taxon>Verrucomicrobiia</taxon>
        <taxon>Verrucomicrobiales</taxon>
        <taxon>Verrucomicrobiaceae</taxon>
        <taxon>Prosthecobacter</taxon>
    </lineage>
</organism>
<protein>
    <submittedName>
        <fullName evidence="1">Uncharacterized protein</fullName>
    </submittedName>
</protein>
<accession>A0A7W7YCJ6</accession>
<proteinExistence type="predicted"/>
<dbReference type="EMBL" id="JACHIG010000007">
    <property type="protein sequence ID" value="MBB5033671.1"/>
    <property type="molecule type" value="Genomic_DNA"/>
</dbReference>
<reference evidence="1 2" key="1">
    <citation type="submission" date="2020-08" db="EMBL/GenBank/DDBJ databases">
        <title>Genomic Encyclopedia of Type Strains, Phase IV (KMG-IV): sequencing the most valuable type-strain genomes for metagenomic binning, comparative biology and taxonomic classification.</title>
        <authorList>
            <person name="Goeker M."/>
        </authorList>
    </citation>
    <scope>NUCLEOTIDE SEQUENCE [LARGE SCALE GENOMIC DNA]</scope>
    <source>
        <strain evidence="1 2">DSM 12252</strain>
    </source>
</reference>
<evidence type="ECO:0000313" key="2">
    <source>
        <dbReference type="Proteomes" id="UP000590740"/>
    </source>
</evidence>
<dbReference type="RefSeq" id="WP_184340729.1">
    <property type="nucleotide sequence ID" value="NZ_JACHIG010000007.1"/>
</dbReference>
<evidence type="ECO:0000313" key="1">
    <source>
        <dbReference type="EMBL" id="MBB5033671.1"/>
    </source>
</evidence>
<comment type="caution">
    <text evidence="1">The sequence shown here is derived from an EMBL/GenBank/DDBJ whole genome shotgun (WGS) entry which is preliminary data.</text>
</comment>